<reference evidence="2 3" key="1">
    <citation type="journal article" date="2021" name="Environ. Microbiol.">
        <title>Genetic insights into the dark matter of the mammalian gut microbiota through targeted genome reconstruction.</title>
        <authorList>
            <person name="Lugli G.A."/>
            <person name="Alessandri G."/>
            <person name="Milani C."/>
            <person name="Viappiani A."/>
            <person name="Fontana F."/>
            <person name="Tarracchini C."/>
            <person name="Mancabelli L."/>
            <person name="Argentini C."/>
            <person name="Ruiz L."/>
            <person name="Margolles A."/>
            <person name="van Sinderen D."/>
            <person name="Turroni F."/>
            <person name="Ventura M."/>
        </authorList>
    </citation>
    <scope>NUCLEOTIDE SEQUENCE [LARGE SCALE GENOMIC DNA]</scope>
    <source>
        <strain evidence="2 3">MA2</strain>
    </source>
</reference>
<dbReference type="EMBL" id="JAFEJS010000004">
    <property type="protein sequence ID" value="MBT1172758.1"/>
    <property type="molecule type" value="Genomic_DNA"/>
</dbReference>
<gene>
    <name evidence="2" type="ORF">JS528_05200</name>
</gene>
<dbReference type="Proteomes" id="UP000773064">
    <property type="component" value="Unassembled WGS sequence"/>
</dbReference>
<keyword evidence="1" id="KW-1133">Transmembrane helix</keyword>
<accession>A0ABS5UP91</accession>
<sequence length="384" mass="41424">MLLSAAPSLYAAISQIARTGSFLALSSVTPLLIGAAVTVWRVRAGALLLTALWVTIKALPYYSNAVMLFVYAHWSAVPSGAVAIMLAASALLANADWVLGLVAAAVCALAMLPAAYHSAVMVDYEFALAAQSGFTFVLFLFFALAGVTWRLRNEHRLRKREQDLLSRQRERIATANHLHNAICNDLTYLLFITEQQNRDDPDIVEMKSTIRRTLADVRAMIASLESDAQEIGESLPSAGAEERSGDEGSWNDLQDAISGHDGRLASLGFAGGSLPSIPREVWEGIPAPIRRFTISALDELYGNIAKYANKDRGWCVSLCVVDGMLHMKSSNVIRGDAGAAEPLLSGRSGLKRLRKLAAPLGGHVQVSSEDGRWLCAVDVPLNAH</sequence>
<proteinExistence type="predicted"/>
<feature type="transmembrane region" description="Helical" evidence="1">
    <location>
        <begin position="97"/>
        <end position="116"/>
    </location>
</feature>
<keyword evidence="3" id="KW-1185">Reference proteome</keyword>
<feature type="transmembrane region" description="Helical" evidence="1">
    <location>
        <begin position="128"/>
        <end position="151"/>
    </location>
</feature>
<evidence type="ECO:0000256" key="1">
    <source>
        <dbReference type="SAM" id="Phobius"/>
    </source>
</evidence>
<evidence type="ECO:0000313" key="2">
    <source>
        <dbReference type="EMBL" id="MBT1172758.1"/>
    </source>
</evidence>
<dbReference type="InterPro" id="IPR036890">
    <property type="entry name" value="HATPase_C_sf"/>
</dbReference>
<keyword evidence="1" id="KW-0812">Transmembrane</keyword>
<feature type="transmembrane region" description="Helical" evidence="1">
    <location>
        <begin position="20"/>
        <end position="39"/>
    </location>
</feature>
<organism evidence="2 3">
    <name type="scientific">Bifidobacterium santillanense</name>
    <dbReference type="NCBI Taxonomy" id="2809028"/>
    <lineage>
        <taxon>Bacteria</taxon>
        <taxon>Bacillati</taxon>
        <taxon>Actinomycetota</taxon>
        <taxon>Actinomycetes</taxon>
        <taxon>Bifidobacteriales</taxon>
        <taxon>Bifidobacteriaceae</taxon>
        <taxon>Bifidobacterium</taxon>
    </lineage>
</organism>
<name>A0ABS5UP91_9BIFI</name>
<protein>
    <recommendedName>
        <fullName evidence="4">Signal transduction histidine kinase</fullName>
    </recommendedName>
</protein>
<keyword evidence="1" id="KW-0472">Membrane</keyword>
<dbReference type="RefSeq" id="WP_214358035.1">
    <property type="nucleotide sequence ID" value="NZ_JAFEJS010000004.1"/>
</dbReference>
<evidence type="ECO:0000313" key="3">
    <source>
        <dbReference type="Proteomes" id="UP000773064"/>
    </source>
</evidence>
<feature type="transmembrane region" description="Helical" evidence="1">
    <location>
        <begin position="68"/>
        <end position="90"/>
    </location>
</feature>
<evidence type="ECO:0008006" key="4">
    <source>
        <dbReference type="Google" id="ProtNLM"/>
    </source>
</evidence>
<dbReference type="Gene3D" id="3.30.565.10">
    <property type="entry name" value="Histidine kinase-like ATPase, C-terminal domain"/>
    <property type="match status" value="1"/>
</dbReference>
<feature type="transmembrane region" description="Helical" evidence="1">
    <location>
        <begin position="46"/>
        <end position="62"/>
    </location>
</feature>
<comment type="caution">
    <text evidence="2">The sequence shown here is derived from an EMBL/GenBank/DDBJ whole genome shotgun (WGS) entry which is preliminary data.</text>
</comment>